<dbReference type="OrthoDB" id="6020543at2759"/>
<protein>
    <recommendedName>
        <fullName evidence="3">Chitin-binding type-2 domain-containing protein</fullName>
    </recommendedName>
</protein>
<dbReference type="SUPFAM" id="SSF57625">
    <property type="entry name" value="Invertebrate chitin-binding proteins"/>
    <property type="match status" value="1"/>
</dbReference>
<dbReference type="EMBL" id="SEYY01011577">
    <property type="protein sequence ID" value="KAB7501137.1"/>
    <property type="molecule type" value="Genomic_DNA"/>
</dbReference>
<evidence type="ECO:0000313" key="2">
    <source>
        <dbReference type="Proteomes" id="UP000326759"/>
    </source>
</evidence>
<dbReference type="Proteomes" id="UP000326759">
    <property type="component" value="Unassembled WGS sequence"/>
</dbReference>
<gene>
    <name evidence="1" type="ORF">Anas_14192</name>
</gene>
<reference evidence="1 2" key="1">
    <citation type="journal article" date="2019" name="PLoS Biol.">
        <title>Sex chromosomes control vertical transmission of feminizing Wolbachia symbionts in an isopod.</title>
        <authorList>
            <person name="Becking T."/>
            <person name="Chebbi M.A."/>
            <person name="Giraud I."/>
            <person name="Moumen B."/>
            <person name="Laverre T."/>
            <person name="Caubet Y."/>
            <person name="Peccoud J."/>
            <person name="Gilbert C."/>
            <person name="Cordaux R."/>
        </authorList>
    </citation>
    <scope>NUCLEOTIDE SEQUENCE [LARGE SCALE GENOMIC DNA]</scope>
    <source>
        <strain evidence="1">ANa2</strain>
        <tissue evidence="1">Whole body excluding digestive tract and cuticle</tissue>
    </source>
</reference>
<proteinExistence type="predicted"/>
<organism evidence="1 2">
    <name type="scientific">Armadillidium nasatum</name>
    <dbReference type="NCBI Taxonomy" id="96803"/>
    <lineage>
        <taxon>Eukaryota</taxon>
        <taxon>Metazoa</taxon>
        <taxon>Ecdysozoa</taxon>
        <taxon>Arthropoda</taxon>
        <taxon>Crustacea</taxon>
        <taxon>Multicrustacea</taxon>
        <taxon>Malacostraca</taxon>
        <taxon>Eumalacostraca</taxon>
        <taxon>Peracarida</taxon>
        <taxon>Isopoda</taxon>
        <taxon>Oniscidea</taxon>
        <taxon>Crinocheta</taxon>
        <taxon>Armadillidiidae</taxon>
        <taxon>Armadillidium</taxon>
    </lineage>
</organism>
<evidence type="ECO:0000313" key="1">
    <source>
        <dbReference type="EMBL" id="KAB7501137.1"/>
    </source>
</evidence>
<evidence type="ECO:0008006" key="3">
    <source>
        <dbReference type="Google" id="ProtNLM"/>
    </source>
</evidence>
<name>A0A5N5T4M1_9CRUS</name>
<dbReference type="GO" id="GO:0008061">
    <property type="term" value="F:chitin binding"/>
    <property type="evidence" value="ECO:0007669"/>
    <property type="project" value="InterPro"/>
</dbReference>
<accession>A0A5N5T4M1</accession>
<dbReference type="AlphaFoldDB" id="A0A5N5T4M1"/>
<comment type="caution">
    <text evidence="1">The sequence shown here is derived from an EMBL/GenBank/DDBJ whole genome shotgun (WGS) entry which is preliminary data.</text>
</comment>
<dbReference type="InterPro" id="IPR036508">
    <property type="entry name" value="Chitin-bd_dom_sf"/>
</dbReference>
<sequence length="131" mass="13951">MGIRIFIYFICSGNDLIPLNCTGTLCFDQAACACVENGGSSSTTTSSSSSSSSSTITTTNTATTMLTCPSDCPFVNDPSSCQSYFFCSGNELISYSCFATLCFDQESCACVEVVTQTYQYSELDISHQLAV</sequence>
<keyword evidence="2" id="KW-1185">Reference proteome</keyword>